<organism evidence="4 5">
    <name type="scientific">Imshaugia aleurites</name>
    <dbReference type="NCBI Taxonomy" id="172621"/>
    <lineage>
        <taxon>Eukaryota</taxon>
        <taxon>Fungi</taxon>
        <taxon>Dikarya</taxon>
        <taxon>Ascomycota</taxon>
        <taxon>Pezizomycotina</taxon>
        <taxon>Lecanoromycetes</taxon>
        <taxon>OSLEUM clade</taxon>
        <taxon>Lecanoromycetidae</taxon>
        <taxon>Lecanorales</taxon>
        <taxon>Lecanorineae</taxon>
        <taxon>Parmeliaceae</taxon>
        <taxon>Imshaugia</taxon>
    </lineage>
</organism>
<keyword evidence="5" id="KW-1185">Reference proteome</keyword>
<dbReference type="InterPro" id="IPR001005">
    <property type="entry name" value="SANT/Myb"/>
</dbReference>
<dbReference type="GO" id="GO:0000981">
    <property type="term" value="F:DNA-binding transcription factor activity, RNA polymerase II-specific"/>
    <property type="evidence" value="ECO:0007669"/>
    <property type="project" value="TreeGrafter"/>
</dbReference>
<feature type="domain" description="Myb-like" evidence="2">
    <location>
        <begin position="344"/>
        <end position="386"/>
    </location>
</feature>
<dbReference type="CDD" id="cd00167">
    <property type="entry name" value="SANT"/>
    <property type="match status" value="3"/>
</dbReference>
<dbReference type="InterPro" id="IPR017930">
    <property type="entry name" value="Myb_dom"/>
</dbReference>
<dbReference type="InterPro" id="IPR050560">
    <property type="entry name" value="MYB_TF"/>
</dbReference>
<dbReference type="Pfam" id="PF00249">
    <property type="entry name" value="Myb_DNA-binding"/>
    <property type="match status" value="2"/>
</dbReference>
<dbReference type="SMART" id="SM00717">
    <property type="entry name" value="SANT"/>
    <property type="match status" value="6"/>
</dbReference>
<feature type="domain" description="HTH myb-type" evidence="3">
    <location>
        <begin position="183"/>
        <end position="236"/>
    </location>
</feature>
<reference evidence="4" key="1">
    <citation type="submission" date="2021-03" db="EMBL/GenBank/DDBJ databases">
        <authorList>
            <person name="Tagirdzhanova G."/>
        </authorList>
    </citation>
    <scope>NUCLEOTIDE SEQUENCE</scope>
</reference>
<dbReference type="GO" id="GO:0005634">
    <property type="term" value="C:nucleus"/>
    <property type="evidence" value="ECO:0007669"/>
    <property type="project" value="TreeGrafter"/>
</dbReference>
<feature type="region of interest" description="Disordered" evidence="1">
    <location>
        <begin position="1"/>
        <end position="35"/>
    </location>
</feature>
<feature type="domain" description="Myb-like" evidence="2">
    <location>
        <begin position="183"/>
        <end position="232"/>
    </location>
</feature>
<dbReference type="AlphaFoldDB" id="A0A8H3F8U3"/>
<feature type="compositionally biased region" description="Polar residues" evidence="1">
    <location>
        <begin position="17"/>
        <end position="32"/>
    </location>
</feature>
<sequence>MGTYQGFKMTGRKRKPLSTSTSKKPISVAQNTRSKHFPPAFPVFEEVMINKWEEWEDQVLLDGRKAGRTLRAISQDLPGRTRRGCEGRWRSAVKSRFENRDSQQVDALASRVPRKKHLEKSWEEWEDRIVLERRSAGDTWENTSKMLPLRTEDSVRNRWYRQPHSRGIVTHQVKSQKKVSIRKERTARQHWTQSEEQLVRNLRASGKRWAGIATHLPNRTPKSCKTHWNEHLRDRQGQPKKNNTEWEEWEERLLVSGYFAGLAWKEISEPITRRTVDGIKAHWSEHFCSPDEDEQWASKEVALLEQLRWQGSGWDEITQELPRHTSKACKTQWYKVAEGIQSPSSHKWKNVWSPEEVEVLVALYNTIGPRWQEICKHISGRTEIACSRCFYSEYTKDAGVGGPPSEYWIEYFEAEPGPGDIDAKPKEATSDTPVGDGFSTLRPARDQQSSVDARKRKVIDIPMV</sequence>
<dbReference type="Gene3D" id="1.10.10.60">
    <property type="entry name" value="Homeodomain-like"/>
    <property type="match status" value="3"/>
</dbReference>
<dbReference type="Proteomes" id="UP000664534">
    <property type="component" value="Unassembled WGS sequence"/>
</dbReference>
<dbReference type="OrthoDB" id="2143914at2759"/>
<name>A0A8H3F8U3_9LECA</name>
<dbReference type="InterPro" id="IPR009057">
    <property type="entry name" value="Homeodomain-like_sf"/>
</dbReference>
<dbReference type="PANTHER" id="PTHR45614">
    <property type="entry name" value="MYB PROTEIN-RELATED"/>
    <property type="match status" value="1"/>
</dbReference>
<dbReference type="SUPFAM" id="SSF46689">
    <property type="entry name" value="Homeodomain-like"/>
    <property type="match status" value="3"/>
</dbReference>
<dbReference type="PROSITE" id="PS50090">
    <property type="entry name" value="MYB_LIKE"/>
    <property type="match status" value="6"/>
</dbReference>
<feature type="domain" description="Myb-like" evidence="2">
    <location>
        <begin position="50"/>
        <end position="93"/>
    </location>
</feature>
<accession>A0A8H3F8U3</accession>
<dbReference type="GO" id="GO:0000978">
    <property type="term" value="F:RNA polymerase II cis-regulatory region sequence-specific DNA binding"/>
    <property type="evidence" value="ECO:0007669"/>
    <property type="project" value="TreeGrafter"/>
</dbReference>
<evidence type="ECO:0000313" key="5">
    <source>
        <dbReference type="Proteomes" id="UP000664534"/>
    </source>
</evidence>
<comment type="caution">
    <text evidence="4">The sequence shown here is derived from an EMBL/GenBank/DDBJ whole genome shotgun (WGS) entry which is preliminary data.</text>
</comment>
<evidence type="ECO:0000259" key="2">
    <source>
        <dbReference type="PROSITE" id="PS50090"/>
    </source>
</evidence>
<proteinExistence type="predicted"/>
<dbReference type="PROSITE" id="PS51294">
    <property type="entry name" value="HTH_MYB"/>
    <property type="match status" value="2"/>
</dbReference>
<evidence type="ECO:0000259" key="3">
    <source>
        <dbReference type="PROSITE" id="PS51294"/>
    </source>
</evidence>
<protein>
    <submittedName>
        <fullName evidence="4">Uncharacterized protein</fullName>
    </submittedName>
</protein>
<evidence type="ECO:0000256" key="1">
    <source>
        <dbReference type="SAM" id="MobiDB-lite"/>
    </source>
</evidence>
<feature type="domain" description="Myb-like" evidence="2">
    <location>
        <begin position="238"/>
        <end position="287"/>
    </location>
</feature>
<dbReference type="EMBL" id="CAJPDT010000020">
    <property type="protein sequence ID" value="CAF9918167.1"/>
    <property type="molecule type" value="Genomic_DNA"/>
</dbReference>
<feature type="region of interest" description="Disordered" evidence="1">
    <location>
        <begin position="418"/>
        <end position="454"/>
    </location>
</feature>
<feature type="domain" description="Myb-like" evidence="2">
    <location>
        <begin position="114"/>
        <end position="163"/>
    </location>
</feature>
<feature type="domain" description="HTH myb-type" evidence="3">
    <location>
        <begin position="352"/>
        <end position="386"/>
    </location>
</feature>
<gene>
    <name evidence="4" type="ORF">IMSHALPRED_004227</name>
</gene>
<evidence type="ECO:0000313" key="4">
    <source>
        <dbReference type="EMBL" id="CAF9918167.1"/>
    </source>
</evidence>
<feature type="domain" description="Myb-like" evidence="2">
    <location>
        <begin position="296"/>
        <end position="337"/>
    </location>
</feature>